<dbReference type="EMBL" id="BPVZ01000168">
    <property type="protein sequence ID" value="GKV43386.1"/>
    <property type="molecule type" value="Genomic_DNA"/>
</dbReference>
<keyword evidence="4" id="KW-1185">Reference proteome</keyword>
<feature type="region of interest" description="Disordered" evidence="2">
    <location>
        <begin position="452"/>
        <end position="489"/>
    </location>
</feature>
<evidence type="ECO:0000313" key="4">
    <source>
        <dbReference type="Proteomes" id="UP001054252"/>
    </source>
</evidence>
<accession>A0AAV5M0T5</accession>
<feature type="compositionally biased region" description="Low complexity" evidence="2">
    <location>
        <begin position="269"/>
        <end position="289"/>
    </location>
</feature>
<dbReference type="InterPro" id="IPR005061">
    <property type="entry name" value="Ist1"/>
</dbReference>
<dbReference type="PANTHER" id="PTHR12161:SF60">
    <property type="entry name" value="REGULATOR OF VPS4 ACTIVITY IN THE MVB PATHWAY PROTEIN"/>
    <property type="match status" value="1"/>
</dbReference>
<evidence type="ECO:0000256" key="1">
    <source>
        <dbReference type="ARBA" id="ARBA00005536"/>
    </source>
</evidence>
<dbReference type="AlphaFoldDB" id="A0AAV5M0T5"/>
<feature type="region of interest" description="Disordered" evidence="2">
    <location>
        <begin position="179"/>
        <end position="303"/>
    </location>
</feature>
<feature type="compositionally biased region" description="Basic and acidic residues" evidence="2">
    <location>
        <begin position="321"/>
        <end position="339"/>
    </location>
</feature>
<reference evidence="3 4" key="1">
    <citation type="journal article" date="2021" name="Commun. Biol.">
        <title>The genome of Shorea leprosula (Dipterocarpaceae) highlights the ecological relevance of drought in aseasonal tropical rainforests.</title>
        <authorList>
            <person name="Ng K.K.S."/>
            <person name="Kobayashi M.J."/>
            <person name="Fawcett J.A."/>
            <person name="Hatakeyama M."/>
            <person name="Paape T."/>
            <person name="Ng C.H."/>
            <person name="Ang C.C."/>
            <person name="Tnah L.H."/>
            <person name="Lee C.T."/>
            <person name="Nishiyama T."/>
            <person name="Sese J."/>
            <person name="O'Brien M.J."/>
            <person name="Copetti D."/>
            <person name="Mohd Noor M.I."/>
            <person name="Ong R.C."/>
            <person name="Putra M."/>
            <person name="Sireger I.Z."/>
            <person name="Indrioko S."/>
            <person name="Kosugi Y."/>
            <person name="Izuno A."/>
            <person name="Isagi Y."/>
            <person name="Lee S.L."/>
            <person name="Shimizu K.K."/>
        </authorList>
    </citation>
    <scope>NUCLEOTIDE SEQUENCE [LARGE SCALE GENOMIC DNA]</scope>
    <source>
        <strain evidence="3">214</strain>
    </source>
</reference>
<proteinExistence type="inferred from homology"/>
<dbReference type="GO" id="GO:0015031">
    <property type="term" value="P:protein transport"/>
    <property type="evidence" value="ECO:0007669"/>
    <property type="project" value="InterPro"/>
</dbReference>
<dbReference type="PANTHER" id="PTHR12161">
    <property type="entry name" value="IST1 FAMILY MEMBER"/>
    <property type="match status" value="1"/>
</dbReference>
<dbReference type="FunFam" id="1.20.1260.60:FF:000002">
    <property type="entry name" value="Vacuolar protein sorting-associated protein IST1"/>
    <property type="match status" value="1"/>
</dbReference>
<gene>
    <name evidence="3" type="ORF">SLEP1_g50684</name>
</gene>
<evidence type="ECO:0000313" key="3">
    <source>
        <dbReference type="EMBL" id="GKV43386.1"/>
    </source>
</evidence>
<comment type="similarity">
    <text evidence="1">Belongs to the IST1 family.</text>
</comment>
<dbReference type="Pfam" id="PF03398">
    <property type="entry name" value="Ist1"/>
    <property type="match status" value="1"/>
</dbReference>
<evidence type="ECO:0000256" key="2">
    <source>
        <dbReference type="SAM" id="MobiDB-lite"/>
    </source>
</evidence>
<dbReference type="Proteomes" id="UP001054252">
    <property type="component" value="Unassembled WGS sequence"/>
</dbReference>
<feature type="compositionally biased region" description="Basic and acidic residues" evidence="2">
    <location>
        <begin position="209"/>
        <end position="224"/>
    </location>
</feature>
<evidence type="ECO:0008006" key="5">
    <source>
        <dbReference type="Google" id="ProtNLM"/>
    </source>
</evidence>
<sequence length="502" mass="57420">MFNGILKPKFYTKCKSAIKYTKLRIEMIMRKRNASQKILKNDVVYLLKHGHDYEAYGRTEALLIEQKKTDCYQLVDQFCDCIQKNLSLMQKERECPKDCREAVASLIYAAARFADLTELCDLRSQFTEKYGNALESFVNEEFAVQLRAEPPTKDMRLQLMHDIAEEFSLEWDPKALEQKLFKPPPPEQQVETRHNPSNDSDTGYRWHKSKNDDFQRKGNHDEVNRLSQNKEYTKPKGNGRSLGSFRSNKGADIKNNLYGSSDDEVTEISRSISSDQDSSQTSSSSFGSASEDEEKRKPFDYRSIPAPYVRTNVAKEVSTTESRKQRVGADEKVRSKQDDSVVDTKPNPRSVRRRPSRLSDRDNLSSVDDDDAVPREARRTMPSKITEDEEEKMIDGLPMRYSNKKSPYEPSNSWKANLKAPAKQRAEDTEDATTSRNTKTVNLGSVPIRVFSLPTDSTTSDGRRKENARSTSLQPDMQRSHVHPKLPDYDDLASRLAALRGL</sequence>
<dbReference type="InterPro" id="IPR042277">
    <property type="entry name" value="IST1-like"/>
</dbReference>
<organism evidence="3 4">
    <name type="scientific">Rubroshorea leprosula</name>
    <dbReference type="NCBI Taxonomy" id="152421"/>
    <lineage>
        <taxon>Eukaryota</taxon>
        <taxon>Viridiplantae</taxon>
        <taxon>Streptophyta</taxon>
        <taxon>Embryophyta</taxon>
        <taxon>Tracheophyta</taxon>
        <taxon>Spermatophyta</taxon>
        <taxon>Magnoliopsida</taxon>
        <taxon>eudicotyledons</taxon>
        <taxon>Gunneridae</taxon>
        <taxon>Pentapetalae</taxon>
        <taxon>rosids</taxon>
        <taxon>malvids</taxon>
        <taxon>Malvales</taxon>
        <taxon>Dipterocarpaceae</taxon>
        <taxon>Rubroshorea</taxon>
    </lineage>
</organism>
<comment type="caution">
    <text evidence="3">The sequence shown here is derived from an EMBL/GenBank/DDBJ whole genome shotgun (WGS) entry which is preliminary data.</text>
</comment>
<feature type="region of interest" description="Disordered" evidence="2">
    <location>
        <begin position="315"/>
        <end position="439"/>
    </location>
</feature>
<name>A0AAV5M0T5_9ROSI</name>
<dbReference type="Gene3D" id="1.20.1260.60">
    <property type="entry name" value="Vacuolar protein sorting-associated protein Ist1"/>
    <property type="match status" value="1"/>
</dbReference>
<protein>
    <recommendedName>
        <fullName evidence="5">Vacuolar protein sorting-associated protein Ist1</fullName>
    </recommendedName>
</protein>